<comment type="caution">
    <text evidence="1">The sequence shown here is derived from an EMBL/GenBank/DDBJ whole genome shotgun (WGS) entry which is preliminary data.</text>
</comment>
<dbReference type="Proteomes" id="UP001230807">
    <property type="component" value="Unassembled WGS sequence"/>
</dbReference>
<sequence>MPVCKMCESDNHLFRKTCKKCGHALNIEEGNKCAVCNQLNGPFAKKCRACNTELNSHTYEHEVDKKKKDSSYVHTKKREQKVQQFHDLLKTSYLHKDNLFVGISYEISLNQDLIVFKLAEVTYKFEEINDLKYIFNMKYNQIPQSIKDNIVTIFKPMMNKYVRQNEVSLLNNNLGFENFLMTFVNKDGQLAGATHLPIFENELLHYFNLILETCKSSDSHIDMYESEVSSFEQSRQSEDFEYDSMFDKFEEETLVYHDYVYKLIQKDKENRTYRIGSKLVHIKVNIIEKTFTFTYLNQSLVITDDESPFTSILLINWMMNHKIITTTLEDQLNKYSSDTHKFKVEKSPDYDAKTYSSLTINGFSITPLGLNTILINFPLISAHIVEPIHPKMEYLDFKFLIDLYTSFAANNLILQQIRMIEDSTERRVSIHRIINDSCIINVRSKNTIMSDIILSPSTTNEHVLKFIDKINFIDQVIK</sequence>
<protein>
    <submittedName>
        <fullName evidence="1">Zinc ribbon domain-containing protein</fullName>
    </submittedName>
</protein>
<accession>A0ABT7MT15</accession>
<dbReference type="EMBL" id="JASWER010000025">
    <property type="protein sequence ID" value="MDL5378349.1"/>
    <property type="molecule type" value="Genomic_DNA"/>
</dbReference>
<evidence type="ECO:0000313" key="1">
    <source>
        <dbReference type="EMBL" id="MDL5378349.1"/>
    </source>
</evidence>
<keyword evidence="2" id="KW-1185">Reference proteome</keyword>
<dbReference type="RefSeq" id="WP_214803750.1">
    <property type="nucleotide sequence ID" value="NZ_CP183078.1"/>
</dbReference>
<evidence type="ECO:0000313" key="2">
    <source>
        <dbReference type="Proteomes" id="UP001230807"/>
    </source>
</evidence>
<reference evidence="1 2" key="1">
    <citation type="submission" date="2023-06" db="EMBL/GenBank/DDBJ databases">
        <title>Influencing factors and mechanism of Cr(VI) reduction by facultative anaerobic Exiguobacterium sp. PY14.</title>
        <authorList>
            <person name="Zou L."/>
        </authorList>
    </citation>
    <scope>NUCLEOTIDE SEQUENCE [LARGE SCALE GENOMIC DNA]</scope>
    <source>
        <strain evidence="1 2">PY14</strain>
    </source>
</reference>
<name>A0ABT7MT15_9BACL</name>
<gene>
    <name evidence="1" type="ORF">QR695_15225</name>
</gene>
<proteinExistence type="predicted"/>
<organism evidence="1 2">
    <name type="scientific">Exiguobacterium mexicanum</name>
    <dbReference type="NCBI Taxonomy" id="340146"/>
    <lineage>
        <taxon>Bacteria</taxon>
        <taxon>Bacillati</taxon>
        <taxon>Bacillota</taxon>
        <taxon>Bacilli</taxon>
        <taxon>Bacillales</taxon>
        <taxon>Bacillales Family XII. Incertae Sedis</taxon>
        <taxon>Exiguobacterium</taxon>
    </lineage>
</organism>